<dbReference type="Gene3D" id="3.30.1360.70">
    <property type="entry name" value="Arginyl tRNA synthetase N-terminal domain"/>
    <property type="match status" value="1"/>
</dbReference>
<dbReference type="PRINTS" id="PR01038">
    <property type="entry name" value="TRNASYNTHARG"/>
</dbReference>
<comment type="subunit">
    <text evidence="10">Monomer.</text>
</comment>
<dbReference type="Gene3D" id="1.10.730.10">
    <property type="entry name" value="Isoleucyl-tRNA Synthetase, Domain 1"/>
    <property type="match status" value="1"/>
</dbReference>
<name>A0A0G4B1T5_9BACT</name>
<feature type="domain" description="DALR anticodon binding" evidence="12">
    <location>
        <begin position="409"/>
        <end position="523"/>
    </location>
</feature>
<evidence type="ECO:0000256" key="10">
    <source>
        <dbReference type="HAMAP-Rule" id="MF_00123"/>
    </source>
</evidence>
<comment type="catalytic activity">
    <reaction evidence="9 10">
        <text>tRNA(Arg) + L-arginine + ATP = L-arginyl-tRNA(Arg) + AMP + diphosphate</text>
        <dbReference type="Rhea" id="RHEA:20301"/>
        <dbReference type="Rhea" id="RHEA-COMP:9658"/>
        <dbReference type="Rhea" id="RHEA-COMP:9673"/>
        <dbReference type="ChEBI" id="CHEBI:30616"/>
        <dbReference type="ChEBI" id="CHEBI:32682"/>
        <dbReference type="ChEBI" id="CHEBI:33019"/>
        <dbReference type="ChEBI" id="CHEBI:78442"/>
        <dbReference type="ChEBI" id="CHEBI:78513"/>
        <dbReference type="ChEBI" id="CHEBI:456215"/>
        <dbReference type="EC" id="6.1.1.19"/>
    </reaction>
</comment>
<dbReference type="PANTHER" id="PTHR11956:SF5">
    <property type="entry name" value="ARGININE--TRNA LIGASE, CYTOPLASMIC"/>
    <property type="match status" value="1"/>
</dbReference>
<evidence type="ECO:0000256" key="5">
    <source>
        <dbReference type="ARBA" id="ARBA00022741"/>
    </source>
</evidence>
<keyword evidence="7 10" id="KW-0648">Protein biosynthesis</keyword>
<dbReference type="PROSITE" id="PS00178">
    <property type="entry name" value="AA_TRNA_LIGASE_I"/>
    <property type="match status" value="1"/>
</dbReference>
<keyword evidence="4 10" id="KW-0436">Ligase</keyword>
<sequence length="523" mass="58851">MLKQMLKKQIQDAIKISFSKAEMPGFSIDDADSKFGDYSTNAAMILAKQIGDNPLEVAKKLIDNIGQDGLIETMEVAGPGFINFRIQVSFLNSKILEIIKAGDNFGKSDLGKDLKVNVEFISANPTGPLTLGNGRGGFFGDTLARVFEAYGSKVTREYYINDRGAQIIALGHSVLKDDEAVYKGSYIDEIAPRITAKTPTEAGFQAAAILTEEYIKKTVKKMGIDFDHFFSEKSLFDNGTVFAMLERLGELRLTYEKDGALWLKTSDYGDDKDRVLVTKEGEHTYFAADIAYHFDKIRRGYDLLINFWGADHHGYVGRMQAAVEILRKEEDWNGELQIVIAQLVRLMSDGKEVKMSKRAGTYVTLDELLEEVGPDVTRFFFLDRSLDTHMDFDLDLAKEKSQKNPCFYIQYAYARISSILNKIDGDLAQDLAELKEKEELELIKELIKLPELVNEIVADMQIQKLTFYAIKLAESFHHFYENCPVIKAEDPKVSAARVQLLLATKIVLKNTLDLIGISAPEKM</sequence>
<reference evidence="14 15" key="1">
    <citation type="journal article" date="2015" name="Nature">
        <title>rRNA introns, odd ribosomes, and small enigmatic genomes across a large radiation of phyla.</title>
        <authorList>
            <person name="Brown C.T."/>
            <person name="Hug L.A."/>
            <person name="Thomas B.C."/>
            <person name="Sharon I."/>
            <person name="Castelle C.J."/>
            <person name="Singh A."/>
            <person name="Wilkins M.J."/>
            <person name="Williams K.H."/>
            <person name="Banfield J.F."/>
        </authorList>
    </citation>
    <scope>NUCLEOTIDE SEQUENCE [LARGE SCALE GENOMIC DNA]</scope>
</reference>
<dbReference type="KEGG" id="bbgw:UT28_C0001G0106"/>
<dbReference type="AlphaFoldDB" id="A0A0G4B1T5"/>
<keyword evidence="8 10" id="KW-0030">Aminoacyl-tRNA synthetase</keyword>
<dbReference type="InterPro" id="IPR001278">
    <property type="entry name" value="Arg-tRNA-ligase"/>
</dbReference>
<evidence type="ECO:0000259" key="12">
    <source>
        <dbReference type="SMART" id="SM00836"/>
    </source>
</evidence>
<dbReference type="InterPro" id="IPR014729">
    <property type="entry name" value="Rossmann-like_a/b/a_fold"/>
</dbReference>
<evidence type="ECO:0000256" key="11">
    <source>
        <dbReference type="RuleBase" id="RU363038"/>
    </source>
</evidence>
<dbReference type="HAMAP" id="MF_00123">
    <property type="entry name" value="Arg_tRNA_synth"/>
    <property type="match status" value="1"/>
</dbReference>
<evidence type="ECO:0000256" key="6">
    <source>
        <dbReference type="ARBA" id="ARBA00022840"/>
    </source>
</evidence>
<dbReference type="SUPFAM" id="SSF52374">
    <property type="entry name" value="Nucleotidylyl transferase"/>
    <property type="match status" value="1"/>
</dbReference>
<dbReference type="Pfam" id="PF00750">
    <property type="entry name" value="tRNA-synt_1d"/>
    <property type="match status" value="2"/>
</dbReference>
<comment type="subcellular location">
    <subcellularLocation>
        <location evidence="1 10">Cytoplasm</location>
    </subcellularLocation>
</comment>
<dbReference type="EMBL" id="CP011213">
    <property type="protein sequence ID" value="AKM81921.1"/>
    <property type="molecule type" value="Genomic_DNA"/>
</dbReference>
<protein>
    <recommendedName>
        <fullName evidence="10">Arginine--tRNA ligase</fullName>
        <ecNumber evidence="10">6.1.1.19</ecNumber>
    </recommendedName>
    <alternativeName>
        <fullName evidence="10">Arginyl-tRNA synthetase</fullName>
        <shortName evidence="10">ArgRS</shortName>
    </alternativeName>
</protein>
<dbReference type="Pfam" id="PF05746">
    <property type="entry name" value="DALR_1"/>
    <property type="match status" value="1"/>
</dbReference>
<evidence type="ECO:0000256" key="7">
    <source>
        <dbReference type="ARBA" id="ARBA00022917"/>
    </source>
</evidence>
<gene>
    <name evidence="10 14" type="primary">argS</name>
    <name evidence="14" type="ORF">UT28_C0001G0106</name>
</gene>
<dbReference type="EC" id="6.1.1.19" evidence="10"/>
<dbReference type="InterPro" id="IPR008909">
    <property type="entry name" value="DALR_anticod-bd"/>
</dbReference>
<dbReference type="GO" id="GO:0005737">
    <property type="term" value="C:cytoplasm"/>
    <property type="evidence" value="ECO:0007669"/>
    <property type="project" value="UniProtKB-SubCell"/>
</dbReference>
<dbReference type="InterPro" id="IPR009080">
    <property type="entry name" value="tRNAsynth_Ia_anticodon-bd"/>
</dbReference>
<keyword evidence="3 10" id="KW-0963">Cytoplasm</keyword>
<dbReference type="SUPFAM" id="SSF55190">
    <property type="entry name" value="Arginyl-tRNA synthetase (ArgRS), N-terminal 'additional' domain"/>
    <property type="match status" value="1"/>
</dbReference>
<dbReference type="GO" id="GO:0004814">
    <property type="term" value="F:arginine-tRNA ligase activity"/>
    <property type="evidence" value="ECO:0007669"/>
    <property type="project" value="UniProtKB-UniRule"/>
</dbReference>
<evidence type="ECO:0000313" key="14">
    <source>
        <dbReference type="EMBL" id="AKM81921.1"/>
    </source>
</evidence>
<accession>A0A0G4B1T5</accession>
<dbReference type="GO" id="GO:0005524">
    <property type="term" value="F:ATP binding"/>
    <property type="evidence" value="ECO:0007669"/>
    <property type="project" value="UniProtKB-UniRule"/>
</dbReference>
<feature type="domain" description="Arginyl tRNA synthetase N-terminal" evidence="13">
    <location>
        <begin position="4"/>
        <end position="86"/>
    </location>
</feature>
<dbReference type="SUPFAM" id="SSF47323">
    <property type="entry name" value="Anticodon-binding domain of a subclass of class I aminoacyl-tRNA synthetases"/>
    <property type="match status" value="1"/>
</dbReference>
<proteinExistence type="inferred from homology"/>
<evidence type="ECO:0000256" key="1">
    <source>
        <dbReference type="ARBA" id="ARBA00004496"/>
    </source>
</evidence>
<dbReference type="PANTHER" id="PTHR11956">
    <property type="entry name" value="ARGINYL-TRNA SYNTHETASE"/>
    <property type="match status" value="1"/>
</dbReference>
<dbReference type="Proteomes" id="UP000035648">
    <property type="component" value="Chromosome"/>
</dbReference>
<dbReference type="CDD" id="cd00671">
    <property type="entry name" value="ArgRS_core"/>
    <property type="match status" value="1"/>
</dbReference>
<keyword evidence="6 10" id="KW-0067">ATP-binding</keyword>
<dbReference type="FunFam" id="1.10.730.10:FF:000008">
    <property type="entry name" value="Arginine--tRNA ligase"/>
    <property type="match status" value="1"/>
</dbReference>
<evidence type="ECO:0000256" key="4">
    <source>
        <dbReference type="ARBA" id="ARBA00022598"/>
    </source>
</evidence>
<dbReference type="InterPro" id="IPR035684">
    <property type="entry name" value="ArgRS_core"/>
</dbReference>
<dbReference type="SMART" id="SM00836">
    <property type="entry name" value="DALR_1"/>
    <property type="match status" value="1"/>
</dbReference>
<dbReference type="InterPro" id="IPR005148">
    <property type="entry name" value="Arg-tRNA-synth_N"/>
</dbReference>
<dbReference type="PATRIC" id="fig|1618337.4.peg.104"/>
<evidence type="ECO:0000256" key="8">
    <source>
        <dbReference type="ARBA" id="ARBA00023146"/>
    </source>
</evidence>
<evidence type="ECO:0000256" key="9">
    <source>
        <dbReference type="ARBA" id="ARBA00049339"/>
    </source>
</evidence>
<evidence type="ECO:0000256" key="2">
    <source>
        <dbReference type="ARBA" id="ARBA00005594"/>
    </source>
</evidence>
<organism evidence="14 15">
    <name type="scientific">Berkelbacteria bacterium GW2011_GWE1_39_12</name>
    <dbReference type="NCBI Taxonomy" id="1618337"/>
    <lineage>
        <taxon>Bacteria</taxon>
        <taxon>Candidatus Berkelbacteria</taxon>
    </lineage>
</organism>
<dbReference type="InterPro" id="IPR036695">
    <property type="entry name" value="Arg-tRNA-synth_N_sf"/>
</dbReference>
<dbReference type="Gene3D" id="3.40.50.620">
    <property type="entry name" value="HUPs"/>
    <property type="match status" value="1"/>
</dbReference>
<keyword evidence="5 10" id="KW-0547">Nucleotide-binding</keyword>
<evidence type="ECO:0000256" key="3">
    <source>
        <dbReference type="ARBA" id="ARBA00022490"/>
    </source>
</evidence>
<evidence type="ECO:0000259" key="13">
    <source>
        <dbReference type="SMART" id="SM01016"/>
    </source>
</evidence>
<evidence type="ECO:0000313" key="15">
    <source>
        <dbReference type="Proteomes" id="UP000035648"/>
    </source>
</evidence>
<dbReference type="GO" id="GO:0006420">
    <property type="term" value="P:arginyl-tRNA aminoacylation"/>
    <property type="evidence" value="ECO:0007669"/>
    <property type="project" value="UniProtKB-UniRule"/>
</dbReference>
<dbReference type="SMART" id="SM01016">
    <property type="entry name" value="Arg_tRNA_synt_N"/>
    <property type="match status" value="1"/>
</dbReference>
<dbReference type="Pfam" id="PF03485">
    <property type="entry name" value="Arg_tRNA_synt_N"/>
    <property type="match status" value="1"/>
</dbReference>
<comment type="similarity">
    <text evidence="2 10 11">Belongs to the class-I aminoacyl-tRNA synthetase family.</text>
</comment>
<dbReference type="STRING" id="1618337.UT28_C0001G0106"/>
<dbReference type="InterPro" id="IPR001412">
    <property type="entry name" value="aa-tRNA-synth_I_CS"/>
</dbReference>
<feature type="short sequence motif" description="'HIGH' region" evidence="10">
    <location>
        <begin position="123"/>
        <end position="133"/>
    </location>
</feature>
<dbReference type="NCBIfam" id="TIGR00456">
    <property type="entry name" value="argS"/>
    <property type="match status" value="1"/>
</dbReference>